<feature type="region of interest" description="Disordered" evidence="1">
    <location>
        <begin position="100"/>
        <end position="133"/>
    </location>
</feature>
<dbReference type="Gene3D" id="3.30.70.60">
    <property type="match status" value="1"/>
</dbReference>
<protein>
    <submittedName>
        <fullName evidence="3">Uncharacterized protein</fullName>
    </submittedName>
</protein>
<keyword evidence="2" id="KW-1133">Transmembrane helix</keyword>
<accession>A0A2M6R8D5</accession>
<keyword evidence="2" id="KW-0812">Transmembrane</keyword>
<name>A0A2M6R8D5_9BACT</name>
<comment type="caution">
    <text evidence="3">The sequence shown here is derived from an EMBL/GenBank/DDBJ whole genome shotgun (WGS) entry which is preliminary data.</text>
</comment>
<evidence type="ECO:0000256" key="1">
    <source>
        <dbReference type="SAM" id="MobiDB-lite"/>
    </source>
</evidence>
<keyword evidence="2" id="KW-0472">Membrane</keyword>
<dbReference type="AlphaFoldDB" id="A0A2M6R8D5"/>
<dbReference type="EMBL" id="PEZX01000036">
    <property type="protein sequence ID" value="PIS06793.1"/>
    <property type="molecule type" value="Genomic_DNA"/>
</dbReference>
<evidence type="ECO:0000256" key="2">
    <source>
        <dbReference type="SAM" id="Phobius"/>
    </source>
</evidence>
<evidence type="ECO:0000313" key="3">
    <source>
        <dbReference type="EMBL" id="PIS06793.1"/>
    </source>
</evidence>
<feature type="transmembrane region" description="Helical" evidence="2">
    <location>
        <begin position="6"/>
        <end position="26"/>
    </location>
</feature>
<reference evidence="4" key="1">
    <citation type="submission" date="2017-09" db="EMBL/GenBank/DDBJ databases">
        <title>Depth-based differentiation of microbial function through sediment-hosted aquifers and enrichment of novel symbionts in the deep terrestrial subsurface.</title>
        <authorList>
            <person name="Probst A.J."/>
            <person name="Ladd B."/>
            <person name="Jarett J.K."/>
            <person name="Geller-Mcgrath D.E."/>
            <person name="Sieber C.M.K."/>
            <person name="Emerson J.B."/>
            <person name="Anantharaman K."/>
            <person name="Thomas B.C."/>
            <person name="Malmstrom R."/>
            <person name="Stieglmeier M."/>
            <person name="Klingl A."/>
            <person name="Woyke T."/>
            <person name="Ryan C.M."/>
            <person name="Banfield J.F."/>
        </authorList>
    </citation>
    <scope>NUCLEOTIDE SEQUENCE [LARGE SCALE GENOMIC DNA]</scope>
</reference>
<evidence type="ECO:0000313" key="4">
    <source>
        <dbReference type="Proteomes" id="UP000231162"/>
    </source>
</evidence>
<dbReference type="InterPro" id="IPR014717">
    <property type="entry name" value="Transl_elong_EF1B/ribsomal_bS6"/>
</dbReference>
<gene>
    <name evidence="3" type="ORF">COT79_02755</name>
</gene>
<dbReference type="Proteomes" id="UP000231162">
    <property type="component" value="Unassembled WGS sequence"/>
</dbReference>
<sequence>MNKNNSSTIIGILIICIIGIGVLDVVSSRLAKESTRIAGEVQSGEQRDEHYTRLTNDWEKIASQVQAVQSLLPDETSFPLFVDFLESSAKSADVTLQPDFDNSSTHALPKSTALQKSKSDDAAQTQPKTSSSTDVPTITFVLDVTGPVSGIETFYNALESSPYFLRIDSAILKTADGLDKPAMLTTTLTLYVDTSLKQ</sequence>
<organism evidence="3 4">
    <name type="scientific">Candidatus Berkelbacteria bacterium CG10_big_fil_rev_8_21_14_0_10_43_14</name>
    <dbReference type="NCBI Taxonomy" id="1974515"/>
    <lineage>
        <taxon>Bacteria</taxon>
        <taxon>Candidatus Berkelbacteria</taxon>
    </lineage>
</organism>
<proteinExistence type="predicted"/>